<feature type="domain" description="Reverse transcriptase" evidence="1">
    <location>
        <begin position="158"/>
        <end position="397"/>
    </location>
</feature>
<dbReference type="InParanoid" id="A0A3B1IMU6"/>
<dbReference type="Proteomes" id="UP000018467">
    <property type="component" value="Unassembled WGS sequence"/>
</dbReference>
<sequence>SLLSFKPEKQNDDKQNIELENIFYNVSLKNPNITKIAHNGNIVTQIEEIKETIKEACKEMYKKIDIDKTVIGDYLKTLKLQQVEQINNNITEEEILKAINYLNDGRSPGPDGLPAELYKKCKHQLVKTLKYAYDEGIKNGKMHESFYQGILTLILKRGPEENINNYRHITLMNMDYKVFAKIIANKIEEHLGMIVDNKQSCAIKGRYMWDNLNTLREIIWSKQESNFYLIALDQKKPSILYHGNIYGVSSKKGFCEHFINLVKCLYVKSTVKVNVNGQLTEQFEISRGVKQGCPLSAALYILAISPLIKCIKDDPRIQGVQINGNKYVISAYADDITVLVKSNKDLEYKHFKNYEKVSGAELNKDKCECIWIGDTGSKSKFSIDIQEQKQIKILGIYFDNNQCVDFNCSKKEEETDKEIEKYSKIKLNYKTKINIINTFILPKTLFSASVFPPTQKWAVRINQKTCTFI</sequence>
<dbReference type="Pfam" id="PF00078">
    <property type="entry name" value="RVT_1"/>
    <property type="match status" value="1"/>
</dbReference>
<keyword evidence="3" id="KW-1185">Reference proteome</keyword>
<dbReference type="InterPro" id="IPR000477">
    <property type="entry name" value="RT_dom"/>
</dbReference>
<reference evidence="2" key="3">
    <citation type="submission" date="2025-08" db="UniProtKB">
        <authorList>
            <consortium name="Ensembl"/>
        </authorList>
    </citation>
    <scope>IDENTIFICATION</scope>
</reference>
<reference evidence="2" key="4">
    <citation type="submission" date="2025-09" db="UniProtKB">
        <authorList>
            <consortium name="Ensembl"/>
        </authorList>
    </citation>
    <scope>IDENTIFICATION</scope>
</reference>
<protein>
    <recommendedName>
        <fullName evidence="1">Reverse transcriptase domain-containing protein</fullName>
    </recommendedName>
</protein>
<dbReference type="CDD" id="cd01650">
    <property type="entry name" value="RT_nLTR_like"/>
    <property type="match status" value="1"/>
</dbReference>
<dbReference type="PANTHER" id="PTHR31635">
    <property type="entry name" value="REVERSE TRANSCRIPTASE DOMAIN-CONTAINING PROTEIN-RELATED"/>
    <property type="match status" value="1"/>
</dbReference>
<evidence type="ECO:0000313" key="2">
    <source>
        <dbReference type="Ensembl" id="ENSAMXP00000031227.1"/>
    </source>
</evidence>
<proteinExistence type="predicted"/>
<dbReference type="AlphaFoldDB" id="A0A3B1IMU6"/>
<reference evidence="3" key="1">
    <citation type="submission" date="2013-03" db="EMBL/GenBank/DDBJ databases">
        <authorList>
            <person name="Jeffery W."/>
            <person name="Warren W."/>
            <person name="Wilson R.K."/>
        </authorList>
    </citation>
    <scope>NUCLEOTIDE SEQUENCE</scope>
    <source>
        <strain evidence="3">female</strain>
    </source>
</reference>
<dbReference type="Ensembl" id="ENSAMXT00000053170.1">
    <property type="protein sequence ID" value="ENSAMXP00000031227.1"/>
    <property type="gene ID" value="ENSAMXG00000038901.1"/>
</dbReference>
<accession>A0A3B1IMU6</accession>
<organism evidence="2 3">
    <name type="scientific">Astyanax mexicanus</name>
    <name type="common">Blind cave fish</name>
    <name type="synonym">Astyanax fasciatus mexicanus</name>
    <dbReference type="NCBI Taxonomy" id="7994"/>
    <lineage>
        <taxon>Eukaryota</taxon>
        <taxon>Metazoa</taxon>
        <taxon>Chordata</taxon>
        <taxon>Craniata</taxon>
        <taxon>Vertebrata</taxon>
        <taxon>Euteleostomi</taxon>
        <taxon>Actinopterygii</taxon>
        <taxon>Neopterygii</taxon>
        <taxon>Teleostei</taxon>
        <taxon>Ostariophysi</taxon>
        <taxon>Characiformes</taxon>
        <taxon>Characoidei</taxon>
        <taxon>Acestrorhamphidae</taxon>
        <taxon>Acestrorhamphinae</taxon>
        <taxon>Astyanax</taxon>
    </lineage>
</organism>
<dbReference type="InterPro" id="IPR043502">
    <property type="entry name" value="DNA/RNA_pol_sf"/>
</dbReference>
<evidence type="ECO:0000313" key="3">
    <source>
        <dbReference type="Proteomes" id="UP000018467"/>
    </source>
</evidence>
<name>A0A3B1IMU6_ASTMX</name>
<dbReference type="PANTHER" id="PTHR31635:SF196">
    <property type="entry name" value="REVERSE TRANSCRIPTASE DOMAIN-CONTAINING PROTEIN-RELATED"/>
    <property type="match status" value="1"/>
</dbReference>
<dbReference type="GeneTree" id="ENSGT00940000163630"/>
<evidence type="ECO:0000259" key="1">
    <source>
        <dbReference type="Pfam" id="PF00078"/>
    </source>
</evidence>
<reference evidence="3" key="2">
    <citation type="journal article" date="2014" name="Nat. Commun.">
        <title>The cavefish genome reveals candidate genes for eye loss.</title>
        <authorList>
            <person name="McGaugh S.E."/>
            <person name="Gross J.B."/>
            <person name="Aken B."/>
            <person name="Blin M."/>
            <person name="Borowsky R."/>
            <person name="Chalopin D."/>
            <person name="Hinaux H."/>
            <person name="Jeffery W.R."/>
            <person name="Keene A."/>
            <person name="Ma L."/>
            <person name="Minx P."/>
            <person name="Murphy D."/>
            <person name="O'Quin K.E."/>
            <person name="Retaux S."/>
            <person name="Rohner N."/>
            <person name="Searle S.M."/>
            <person name="Stahl B.A."/>
            <person name="Tabin C."/>
            <person name="Volff J.N."/>
            <person name="Yoshizawa M."/>
            <person name="Warren W.C."/>
        </authorList>
    </citation>
    <scope>NUCLEOTIDE SEQUENCE [LARGE SCALE GENOMIC DNA]</scope>
    <source>
        <strain evidence="3">female</strain>
    </source>
</reference>
<dbReference type="SUPFAM" id="SSF56672">
    <property type="entry name" value="DNA/RNA polymerases"/>
    <property type="match status" value="1"/>
</dbReference>